<organism evidence="1 2">
    <name type="scientific">Ascaris lumbricoides</name>
    <name type="common">Giant roundworm</name>
    <dbReference type="NCBI Taxonomy" id="6252"/>
    <lineage>
        <taxon>Eukaryota</taxon>
        <taxon>Metazoa</taxon>
        <taxon>Ecdysozoa</taxon>
        <taxon>Nematoda</taxon>
        <taxon>Chromadorea</taxon>
        <taxon>Rhabditida</taxon>
        <taxon>Spirurina</taxon>
        <taxon>Ascaridomorpha</taxon>
        <taxon>Ascaridoidea</taxon>
        <taxon>Ascarididae</taxon>
        <taxon>Ascaris</taxon>
    </lineage>
</organism>
<dbReference type="Proteomes" id="UP000036681">
    <property type="component" value="Unplaced"/>
</dbReference>
<reference evidence="2" key="1">
    <citation type="submission" date="2017-02" db="UniProtKB">
        <authorList>
            <consortium name="WormBaseParasite"/>
        </authorList>
    </citation>
    <scope>IDENTIFICATION</scope>
</reference>
<proteinExistence type="predicted"/>
<evidence type="ECO:0000313" key="2">
    <source>
        <dbReference type="WBParaSite" id="ALUE_0002293301-mRNA-1"/>
    </source>
</evidence>
<dbReference type="WBParaSite" id="ALUE_0002293301-mRNA-1">
    <property type="protein sequence ID" value="ALUE_0002293301-mRNA-1"/>
    <property type="gene ID" value="ALUE_0002293301"/>
</dbReference>
<protein>
    <submittedName>
        <fullName evidence="2">Uncharacterized protein</fullName>
    </submittedName>
</protein>
<sequence length="47" mass="5642">MNNSILLKLPNYLESKTPIRRQHRITNKSEILLEDIFRCWTGEKIDI</sequence>
<evidence type="ECO:0000313" key="1">
    <source>
        <dbReference type="Proteomes" id="UP000036681"/>
    </source>
</evidence>
<keyword evidence="1" id="KW-1185">Reference proteome</keyword>
<name>A0A0M3IW05_ASCLU</name>
<accession>A0A0M3IW05</accession>
<dbReference type="AlphaFoldDB" id="A0A0M3IW05"/>